<keyword evidence="4" id="KW-0378">Hydrolase</keyword>
<dbReference type="InterPro" id="IPR018392">
    <property type="entry name" value="LysM"/>
</dbReference>
<evidence type="ECO:0000256" key="2">
    <source>
        <dbReference type="ARBA" id="ARBA00022670"/>
    </source>
</evidence>
<gene>
    <name evidence="9" type="ORF">H3309_13745</name>
</gene>
<feature type="signal peptide" evidence="7">
    <location>
        <begin position="1"/>
        <end position="17"/>
    </location>
</feature>
<keyword evidence="3" id="KW-0479">Metal-binding</keyword>
<evidence type="ECO:0000313" key="10">
    <source>
        <dbReference type="Proteomes" id="UP000515292"/>
    </source>
</evidence>
<keyword evidence="5" id="KW-0862">Zinc</keyword>
<feature type="chain" id="PRO_5028973586" evidence="7">
    <location>
        <begin position="18"/>
        <end position="465"/>
    </location>
</feature>
<evidence type="ECO:0000313" key="9">
    <source>
        <dbReference type="EMBL" id="QMW22395.1"/>
    </source>
</evidence>
<name>A0A7G5IGA3_9SPHN</name>
<dbReference type="GO" id="GO:0046872">
    <property type="term" value="F:metal ion binding"/>
    <property type="evidence" value="ECO:0007669"/>
    <property type="project" value="UniProtKB-KW"/>
</dbReference>
<dbReference type="PANTHER" id="PTHR22726">
    <property type="entry name" value="METALLOENDOPEPTIDASE OMA1"/>
    <property type="match status" value="1"/>
</dbReference>
<dbReference type="Gene3D" id="3.30.2010.10">
    <property type="entry name" value="Metalloproteases ('zincins'), catalytic domain"/>
    <property type="match status" value="1"/>
</dbReference>
<dbReference type="GO" id="GO:0051603">
    <property type="term" value="P:proteolysis involved in protein catabolic process"/>
    <property type="evidence" value="ECO:0007669"/>
    <property type="project" value="TreeGrafter"/>
</dbReference>
<dbReference type="PANTHER" id="PTHR22726:SF24">
    <property type="entry name" value="M48 FAMILY METALLOPEPTIDASE"/>
    <property type="match status" value="1"/>
</dbReference>
<keyword evidence="6 9" id="KW-0482">Metalloprotease</keyword>
<feature type="domain" description="LysM" evidence="8">
    <location>
        <begin position="417"/>
        <end position="461"/>
    </location>
</feature>
<protein>
    <submittedName>
        <fullName evidence="9">M48 family metalloprotease</fullName>
    </submittedName>
</protein>
<dbReference type="InterPro" id="IPR051156">
    <property type="entry name" value="Mito/Outer_Membr_Metalloprot"/>
</dbReference>
<dbReference type="KEGG" id="sand:H3309_13745"/>
<dbReference type="GO" id="GO:0004222">
    <property type="term" value="F:metalloendopeptidase activity"/>
    <property type="evidence" value="ECO:0007669"/>
    <property type="project" value="InterPro"/>
</dbReference>
<dbReference type="InterPro" id="IPR001915">
    <property type="entry name" value="Peptidase_M48"/>
</dbReference>
<evidence type="ECO:0000256" key="7">
    <source>
        <dbReference type="SAM" id="SignalP"/>
    </source>
</evidence>
<dbReference type="PROSITE" id="PS51782">
    <property type="entry name" value="LYSM"/>
    <property type="match status" value="1"/>
</dbReference>
<dbReference type="Proteomes" id="UP000515292">
    <property type="component" value="Chromosome"/>
</dbReference>
<dbReference type="RefSeq" id="WP_182295255.1">
    <property type="nucleotide sequence ID" value="NZ_CP059851.1"/>
</dbReference>
<sequence length="465" mass="48830">MRHLFLATILIATPALAQYAPGLSPSERQQGAQASKELVQQFGGAMSGPLADYVTRVGKRVAVQSNPRTRPEDYTVTLLNSTVPNAFATPGGFIYVTRGLLAIMNSEAELASVMGHEVGHVAAQHSQSRNTRAGVGGLLAGLAGAITGSDLVGTLANYGAGAYVAGFSRSQENEADALGMRYSAAAGYDPFATPSMLAALARENASSGQGEARGISSWFSTHPVTTDRVRRTQALAQKTGIAPGTRPVNRDAFLNAIDGMPFGDSADQGVVQGSSFRHPGLRLAFDAPSGFRLNNGTQAVTGESSSGANFVFAGAPAANPEDSVRQTWAGMLNGQVPDAQTRRTTINGLDAALSSARLNTNRGTVDVGIAAYRFGEQNFVIRTIAPAGDGGQFDRLVNSFRRLSPAEAGSVRTRIIDVVTVKPGETVQSLAARMAVSDNPVARFTNLNGIERVRPGDRVKLIVWK</sequence>
<proteinExistence type="predicted"/>
<accession>A0A7G5IGA3</accession>
<organism evidence="9 10">
    <name type="scientific">Sandaracinobacteroides saxicola</name>
    <dbReference type="NCBI Taxonomy" id="2759707"/>
    <lineage>
        <taxon>Bacteria</taxon>
        <taxon>Pseudomonadati</taxon>
        <taxon>Pseudomonadota</taxon>
        <taxon>Alphaproteobacteria</taxon>
        <taxon>Sphingomonadales</taxon>
        <taxon>Sphingosinicellaceae</taxon>
        <taxon>Sandaracinobacteroides</taxon>
    </lineage>
</organism>
<dbReference type="CDD" id="cd00118">
    <property type="entry name" value="LysM"/>
    <property type="match status" value="1"/>
</dbReference>
<dbReference type="GO" id="GO:0016020">
    <property type="term" value="C:membrane"/>
    <property type="evidence" value="ECO:0007669"/>
    <property type="project" value="TreeGrafter"/>
</dbReference>
<dbReference type="Pfam" id="PF01435">
    <property type="entry name" value="Peptidase_M48"/>
    <property type="match status" value="1"/>
</dbReference>
<reference evidence="9 10" key="1">
    <citation type="submission" date="2020-07" db="EMBL/GenBank/DDBJ databases">
        <title>Complete genome sequence for Sandaracinobacter sp. M6.</title>
        <authorList>
            <person name="Tang Y."/>
            <person name="Liu Q."/>
            <person name="Guo Z."/>
            <person name="Lei P."/>
            <person name="Huang B."/>
        </authorList>
    </citation>
    <scope>NUCLEOTIDE SEQUENCE [LARGE SCALE GENOMIC DNA]</scope>
    <source>
        <strain evidence="9 10">M6</strain>
    </source>
</reference>
<keyword evidence="10" id="KW-1185">Reference proteome</keyword>
<evidence type="ECO:0000256" key="3">
    <source>
        <dbReference type="ARBA" id="ARBA00022723"/>
    </source>
</evidence>
<comment type="cofactor">
    <cofactor evidence="1">
        <name>Zn(2+)</name>
        <dbReference type="ChEBI" id="CHEBI:29105"/>
    </cofactor>
</comment>
<evidence type="ECO:0000256" key="6">
    <source>
        <dbReference type="ARBA" id="ARBA00023049"/>
    </source>
</evidence>
<dbReference type="AlphaFoldDB" id="A0A7G5IGA3"/>
<evidence type="ECO:0000259" key="8">
    <source>
        <dbReference type="PROSITE" id="PS51782"/>
    </source>
</evidence>
<dbReference type="EMBL" id="CP059851">
    <property type="protein sequence ID" value="QMW22395.1"/>
    <property type="molecule type" value="Genomic_DNA"/>
</dbReference>
<evidence type="ECO:0000256" key="4">
    <source>
        <dbReference type="ARBA" id="ARBA00022801"/>
    </source>
</evidence>
<evidence type="ECO:0000256" key="1">
    <source>
        <dbReference type="ARBA" id="ARBA00001947"/>
    </source>
</evidence>
<keyword evidence="2 9" id="KW-0645">Protease</keyword>
<evidence type="ECO:0000256" key="5">
    <source>
        <dbReference type="ARBA" id="ARBA00022833"/>
    </source>
</evidence>
<keyword evidence="7" id="KW-0732">Signal</keyword>